<dbReference type="SMART" id="SM00181">
    <property type="entry name" value="EGF"/>
    <property type="match status" value="2"/>
</dbReference>
<evidence type="ECO:0000256" key="6">
    <source>
        <dbReference type="ARBA" id="ARBA00022989"/>
    </source>
</evidence>
<feature type="disulfide bond" evidence="11">
    <location>
        <begin position="231"/>
        <end position="243"/>
    </location>
</feature>
<feature type="domain" description="C-type lectin" evidence="15">
    <location>
        <begin position="101"/>
        <end position="227"/>
    </location>
</feature>
<dbReference type="Pfam" id="PF00057">
    <property type="entry name" value="Ldl_recept_a"/>
    <property type="match status" value="1"/>
</dbReference>
<keyword evidence="6" id="KW-0472">Membrane</keyword>
<dbReference type="GO" id="GO:0005509">
    <property type="term" value="F:calcium ion binding"/>
    <property type="evidence" value="ECO:0007669"/>
    <property type="project" value="InterPro"/>
</dbReference>
<feature type="disulfide bond" evidence="9">
    <location>
        <begin position="588"/>
        <end position="615"/>
    </location>
</feature>
<dbReference type="PROSITE" id="PS01187">
    <property type="entry name" value="EGF_CA"/>
    <property type="match status" value="2"/>
</dbReference>
<dbReference type="InterPro" id="IPR036055">
    <property type="entry name" value="LDL_receptor-like_sf"/>
</dbReference>
<dbReference type="Gene3D" id="2.10.25.10">
    <property type="entry name" value="Laminin"/>
    <property type="match status" value="2"/>
</dbReference>
<dbReference type="PROSITE" id="PS01180">
    <property type="entry name" value="CUB"/>
    <property type="match status" value="3"/>
</dbReference>
<keyword evidence="6" id="KW-1133">Transmembrane helix</keyword>
<dbReference type="Pfam" id="PF12662">
    <property type="entry name" value="cEGF"/>
    <property type="match status" value="1"/>
</dbReference>
<dbReference type="InterPro" id="IPR035976">
    <property type="entry name" value="Sushi/SCR/CCP_sf"/>
</dbReference>
<proteinExistence type="predicted"/>
<evidence type="ECO:0000256" key="4">
    <source>
        <dbReference type="ARBA" id="ARBA00022729"/>
    </source>
</evidence>
<gene>
    <name evidence="18" type="ORF">RRG08_019384</name>
</gene>
<dbReference type="InterPro" id="IPR000859">
    <property type="entry name" value="CUB_dom"/>
</dbReference>
<keyword evidence="1 10" id="KW-0245">EGF-like domain</keyword>
<dbReference type="SUPFAM" id="SSF56436">
    <property type="entry name" value="C-type lectin-like"/>
    <property type="match status" value="1"/>
</dbReference>
<feature type="domain" description="EGF-like" evidence="14">
    <location>
        <begin position="935"/>
        <end position="975"/>
    </location>
</feature>
<feature type="disulfide bond" evidence="12">
    <location>
        <begin position="790"/>
        <end position="817"/>
    </location>
</feature>
<dbReference type="Gene3D" id="2.60.120.290">
    <property type="entry name" value="Spermadhesin, CUB domain"/>
    <property type="match status" value="3"/>
</dbReference>
<evidence type="ECO:0000256" key="5">
    <source>
        <dbReference type="ARBA" id="ARBA00022737"/>
    </source>
</evidence>
<dbReference type="InterPro" id="IPR051277">
    <property type="entry name" value="SEZ6_CSMD_C4BPB_Regulators"/>
</dbReference>
<evidence type="ECO:0000256" key="11">
    <source>
        <dbReference type="PROSITE-ProRule" id="PRU00124"/>
    </source>
</evidence>
<evidence type="ECO:0000259" key="17">
    <source>
        <dbReference type="PROSITE" id="PS50948"/>
    </source>
</evidence>
<dbReference type="Gene3D" id="3.10.100.10">
    <property type="entry name" value="Mannose-Binding Protein A, subunit A"/>
    <property type="match status" value="1"/>
</dbReference>
<dbReference type="PROSITE" id="PS50041">
    <property type="entry name" value="C_TYPE_LECTIN_2"/>
    <property type="match status" value="1"/>
</dbReference>
<evidence type="ECO:0000259" key="14">
    <source>
        <dbReference type="PROSITE" id="PS50026"/>
    </source>
</evidence>
<evidence type="ECO:0000256" key="9">
    <source>
        <dbReference type="PROSITE-ProRule" id="PRU00059"/>
    </source>
</evidence>
<dbReference type="SMART" id="SM00032">
    <property type="entry name" value="CCP"/>
    <property type="match status" value="5"/>
</dbReference>
<dbReference type="PROSITE" id="PS00010">
    <property type="entry name" value="ASX_HYDROXYL"/>
    <property type="match status" value="1"/>
</dbReference>
<evidence type="ECO:0000256" key="8">
    <source>
        <dbReference type="ARBA" id="ARBA00023180"/>
    </source>
</evidence>
<dbReference type="PANTHER" id="PTHR45656">
    <property type="entry name" value="PROTEIN CBR-CLEC-78"/>
    <property type="match status" value="1"/>
</dbReference>
<dbReference type="CDD" id="cd00054">
    <property type="entry name" value="EGF_CA"/>
    <property type="match status" value="2"/>
</dbReference>
<dbReference type="InterPro" id="IPR001304">
    <property type="entry name" value="C-type_lectin-like"/>
</dbReference>
<dbReference type="InterPro" id="IPR003609">
    <property type="entry name" value="Pan_app"/>
</dbReference>
<dbReference type="PROSITE" id="PS50068">
    <property type="entry name" value="LDLRA_2"/>
    <property type="match status" value="1"/>
</dbReference>
<accession>A0AAE1CLW7</accession>
<dbReference type="InterPro" id="IPR001881">
    <property type="entry name" value="EGF-like_Ca-bd_dom"/>
</dbReference>
<dbReference type="PROSITE" id="PS01209">
    <property type="entry name" value="LDLRA_1"/>
    <property type="match status" value="1"/>
</dbReference>
<dbReference type="Gene3D" id="2.10.70.10">
    <property type="entry name" value="Complement Module, domain 1"/>
    <property type="match status" value="5"/>
</dbReference>
<dbReference type="InterPro" id="IPR016186">
    <property type="entry name" value="C-type_lectin-like/link_sf"/>
</dbReference>
<dbReference type="CDD" id="cd00041">
    <property type="entry name" value="CUB"/>
    <property type="match status" value="3"/>
</dbReference>
<dbReference type="InterPro" id="IPR016187">
    <property type="entry name" value="CTDL_fold"/>
</dbReference>
<feature type="disulfide bond" evidence="12">
    <location>
        <begin position="1083"/>
        <end position="1126"/>
    </location>
</feature>
<name>A0AAE1CLW7_9GAST</name>
<feature type="domain" description="Sushi" evidence="16">
    <location>
        <begin position="1081"/>
        <end position="1141"/>
    </location>
</feature>
<dbReference type="SUPFAM" id="SSF57424">
    <property type="entry name" value="LDL receptor-like module"/>
    <property type="match status" value="1"/>
</dbReference>
<keyword evidence="2 12" id="KW-0768">Sushi</keyword>
<evidence type="ECO:0000256" key="2">
    <source>
        <dbReference type="ARBA" id="ARBA00022659"/>
    </source>
</evidence>
<comment type="caution">
    <text evidence="18">The sequence shown here is derived from an EMBL/GenBank/DDBJ whole genome shotgun (WGS) entry which is preliminary data.</text>
</comment>
<feature type="domain" description="CUB" evidence="13">
    <location>
        <begin position="588"/>
        <end position="698"/>
    </location>
</feature>
<dbReference type="SMART" id="SM00034">
    <property type="entry name" value="CLECT"/>
    <property type="match status" value="1"/>
</dbReference>
<dbReference type="Pfam" id="PF00431">
    <property type="entry name" value="CUB"/>
    <property type="match status" value="3"/>
</dbReference>
<evidence type="ECO:0000313" key="19">
    <source>
        <dbReference type="Proteomes" id="UP001283361"/>
    </source>
</evidence>
<feature type="disulfide bond" evidence="12">
    <location>
        <begin position="1112"/>
        <end position="1139"/>
    </location>
</feature>
<dbReference type="Gene3D" id="4.10.400.10">
    <property type="entry name" value="Low-density Lipoprotein Receptor"/>
    <property type="match status" value="1"/>
</dbReference>
<sequence length="1655" mass="178516">MPNLGSIMVFNGTDDINSEFTKFRIVCTPLSCLVERQQRERRGEFESHRLSAMKRGWQHQALVLLAVVYLAECQDLEIQCPQAVIILADPPAERVRSWTHLYGRCYLHIPGRTLPWIQALGLCEKYGAKLAEPVGFVLTDEIGDLVTNSDPSVTSVWTGYTRVGYTPATDDTGAFWSDGGSATVDVGVWGHQEPRIYMGNCAYMRLDSDGWRWYLDVCDRPRPFVCEAIPCPKESFRCDSGRCVASNLRCNGENNCGDDSDERNCPNDCSVYITDLRQDLVYPGANVASYSNLDTCVWVVEGSAGGRVYLEIIQLNTEKGVDFLEIWGGGRTLSTSVLLRRVSGTVQDALAEAPLVVSPNNMAIVRFASDASVTDSGFRIRWRSEFECDLIKARHLSAVPGDGNPTTTSAASETGCYNQCLLSTSCVAATYSTSSGTCSNLREMPEVTAAVAGQVLYVKTCPGLRDNTVLSDLPVVTSPLYASSTPSRLFSPLYPVFYPGGQSYMWTIIASGQNLITVEILDVELGPHDYLRFYDGSNLRSEVIATLTSTDPASGRVITSSKNRLLVYLRSENFANVRGFLLSYREGCDYIMSGSSGTLQSPGYDLGIYPNAMECTWSISTDQGRALRLNFDSFSLELDKDFLQVYKDVSGSPVHSGSGYSGSVLPSIVDSTDGRLRLVMTTSAVGTRTGFKATYNAGCLPISDSSISMTPSGTVFRGDKVTVTCRSNYVFVSPYSGQGSVVLTCGSGGDWDREVPTCTQVLCGNVPTVSNGYLQSVSGVFSGDTATYVCDTGFRLYPDNTPSTCTNTGQWQPYPFCLAETQCRPLLAPTNGKLDVVLGNGRDTGTVVQFLCTLAGYELVGTPIISCVGGAWTASEPTCERIKCGLPYISNATLSPSSNVGQGDIITVTCKPGFQLIGSSQFQCGVTTSLPSCTNIDECSNFQSRCSQVCTDRPGGYTCSCREGYTLNIDGFTCSDINECNINNGDCDDTCTNTQGSYVCSCPSSSAELFTRSGQFGVVIPSTENGDQPWNLYHLNHTCVQPRESLCVDESFGVFIPSTEDGDQPWNLYHLNHTCVQPPDIECPELSRTIPNGRLLSDQATYGAGDVVTYLCNLGYEMVGPATITCQSSGEWNNNPPQCIDATCPPPSTVTTVVSPSSEIGYLEYFTGTCNVQGLGEVQLRSRCTYNIQAQSYQASISDLQCPLGRFTDIADVACPLGRFTDIVDIACPLGRFTDIVDIACPLGRMTDIVDIACPLGRFTDIVDIACPLGRFTDIVDIACPLGRFTDIVDIACPLGRMTDVVDIACPLGRFTDIVDIACPLGRFTDIADVACPLGRFMDIVDIACPLGRFMDIVDIACPLGRFTDVVDVACPLGRMTDVVDIACPLGRMTDVVDVACPLGRMTDVVDIACPLGRFTYIADVACPLGRMTDVVDIACPLGRMTDVVDIACPLGRFTDIVDIACPLGRMTDVVDIACPLGRMTDVVDVACPLGRMTDVVDVACPLGRMTDVVDVACPLGRFTDIVDIACPLGRFTDIVDIACPLGRFTDVVDIACPLGRMTDVVDIACPLGRMTDVVDIACPLGRMTDVVDIACPLGRFTDVVDVACPLGRMTDVVDVACPLGRMTDVVDVACPLGRMTDVVDVACPLGRMTDIACH</sequence>
<dbReference type="Pfam" id="PF00084">
    <property type="entry name" value="Sushi"/>
    <property type="match status" value="4"/>
</dbReference>
<dbReference type="SMART" id="SM00192">
    <property type="entry name" value="LDLa"/>
    <property type="match status" value="1"/>
</dbReference>
<dbReference type="InterPro" id="IPR000152">
    <property type="entry name" value="EGF-type_Asp/Asn_hydroxyl_site"/>
</dbReference>
<dbReference type="Proteomes" id="UP001283361">
    <property type="component" value="Unassembled WGS sequence"/>
</dbReference>
<feature type="domain" description="Apple" evidence="17">
    <location>
        <begin position="388"/>
        <end position="461"/>
    </location>
</feature>
<dbReference type="CDD" id="cd00112">
    <property type="entry name" value="LDLa"/>
    <property type="match status" value="1"/>
</dbReference>
<keyword evidence="3" id="KW-0812">Transmembrane</keyword>
<dbReference type="InterPro" id="IPR023415">
    <property type="entry name" value="LDLR_class-A_CS"/>
</dbReference>
<dbReference type="PROSITE" id="PS01186">
    <property type="entry name" value="EGF_2"/>
    <property type="match status" value="1"/>
</dbReference>
<evidence type="ECO:0000259" key="16">
    <source>
        <dbReference type="PROSITE" id="PS50923"/>
    </source>
</evidence>
<evidence type="ECO:0000313" key="18">
    <source>
        <dbReference type="EMBL" id="KAK3709548.1"/>
    </source>
</evidence>
<dbReference type="FunFam" id="2.10.70.10:FF:000014">
    <property type="entry name" value="Membrane cofactor protein"/>
    <property type="match status" value="1"/>
</dbReference>
<feature type="disulfide bond" evidence="9">
    <location>
        <begin position="269"/>
        <end position="296"/>
    </location>
</feature>
<dbReference type="InterPro" id="IPR018097">
    <property type="entry name" value="EGF_Ca-bd_CS"/>
</dbReference>
<reference evidence="18" key="1">
    <citation type="journal article" date="2023" name="G3 (Bethesda)">
        <title>A reference genome for the long-term kleptoplast-retaining sea slug Elysia crispata morphotype clarki.</title>
        <authorList>
            <person name="Eastman K.E."/>
            <person name="Pendleton A.L."/>
            <person name="Shaikh M.A."/>
            <person name="Suttiyut T."/>
            <person name="Ogas R."/>
            <person name="Tomko P."/>
            <person name="Gavelis G."/>
            <person name="Widhalm J.R."/>
            <person name="Wisecaver J.H."/>
        </authorList>
    </citation>
    <scope>NUCLEOTIDE SEQUENCE</scope>
    <source>
        <strain evidence="18">ECLA1</strain>
    </source>
</reference>
<feature type="domain" description="Sushi" evidence="16">
    <location>
        <begin position="821"/>
        <end position="881"/>
    </location>
</feature>
<dbReference type="Pfam" id="PF00059">
    <property type="entry name" value="Lectin_C"/>
    <property type="match status" value="1"/>
</dbReference>
<keyword evidence="7 12" id="KW-1015">Disulfide bond</keyword>
<dbReference type="PROSITE" id="PS50923">
    <property type="entry name" value="SUSHI"/>
    <property type="match status" value="4"/>
</dbReference>
<dbReference type="CDD" id="cd00033">
    <property type="entry name" value="CCP"/>
    <property type="match status" value="5"/>
</dbReference>
<dbReference type="InterPro" id="IPR002172">
    <property type="entry name" value="LDrepeatLR_classA_rpt"/>
</dbReference>
<feature type="disulfide bond" evidence="11">
    <location>
        <begin position="238"/>
        <end position="256"/>
    </location>
</feature>
<dbReference type="CDD" id="cd00037">
    <property type="entry name" value="CLECT"/>
    <property type="match status" value="1"/>
</dbReference>
<protein>
    <submittedName>
        <fullName evidence="18">Uncharacterized protein</fullName>
    </submittedName>
</protein>
<dbReference type="InterPro" id="IPR035914">
    <property type="entry name" value="Sperma_CUB_dom_sf"/>
</dbReference>
<dbReference type="PANTHER" id="PTHR45656:SF4">
    <property type="entry name" value="PROTEIN CBR-CLEC-78"/>
    <property type="match status" value="1"/>
</dbReference>
<feature type="domain" description="CUB" evidence="13">
    <location>
        <begin position="269"/>
        <end position="385"/>
    </location>
</feature>
<evidence type="ECO:0000259" key="15">
    <source>
        <dbReference type="PROSITE" id="PS50041"/>
    </source>
</evidence>
<feature type="domain" description="CUB" evidence="13">
    <location>
        <begin position="461"/>
        <end position="587"/>
    </location>
</feature>
<evidence type="ECO:0000256" key="10">
    <source>
        <dbReference type="PROSITE-ProRule" id="PRU00076"/>
    </source>
</evidence>
<feature type="disulfide bond" evidence="12">
    <location>
        <begin position="852"/>
        <end position="879"/>
    </location>
</feature>
<evidence type="ECO:0000256" key="1">
    <source>
        <dbReference type="ARBA" id="ARBA00022536"/>
    </source>
</evidence>
<dbReference type="PROSITE" id="PS50026">
    <property type="entry name" value="EGF_3"/>
    <property type="match status" value="1"/>
</dbReference>
<dbReference type="SUPFAM" id="SSF49854">
    <property type="entry name" value="Spermadhesin, CUB domain"/>
    <property type="match status" value="3"/>
</dbReference>
<organism evidence="18 19">
    <name type="scientific">Elysia crispata</name>
    <name type="common">lettuce slug</name>
    <dbReference type="NCBI Taxonomy" id="231223"/>
    <lineage>
        <taxon>Eukaryota</taxon>
        <taxon>Metazoa</taxon>
        <taxon>Spiralia</taxon>
        <taxon>Lophotrochozoa</taxon>
        <taxon>Mollusca</taxon>
        <taxon>Gastropoda</taxon>
        <taxon>Heterobranchia</taxon>
        <taxon>Euthyneura</taxon>
        <taxon>Panpulmonata</taxon>
        <taxon>Sacoglossa</taxon>
        <taxon>Placobranchoidea</taxon>
        <taxon>Plakobranchidae</taxon>
        <taxon>Elysia</taxon>
    </lineage>
</organism>
<dbReference type="SMART" id="SM00042">
    <property type="entry name" value="CUB"/>
    <property type="match status" value="3"/>
</dbReference>
<dbReference type="SUPFAM" id="SSF57196">
    <property type="entry name" value="EGF/Laminin"/>
    <property type="match status" value="2"/>
</dbReference>
<comment type="caution">
    <text evidence="10">Lacks conserved residue(s) required for the propagation of feature annotation.</text>
</comment>
<dbReference type="PROSITE" id="PS50948">
    <property type="entry name" value="PAN"/>
    <property type="match status" value="1"/>
</dbReference>
<dbReference type="InterPro" id="IPR026823">
    <property type="entry name" value="cEGF"/>
</dbReference>
<dbReference type="EMBL" id="JAWDGP010007658">
    <property type="protein sequence ID" value="KAK3709548.1"/>
    <property type="molecule type" value="Genomic_DNA"/>
</dbReference>
<keyword evidence="5" id="KW-0677">Repeat</keyword>
<evidence type="ECO:0000256" key="7">
    <source>
        <dbReference type="ARBA" id="ARBA00023157"/>
    </source>
</evidence>
<feature type="domain" description="Sushi" evidence="16">
    <location>
        <begin position="697"/>
        <end position="760"/>
    </location>
</feature>
<dbReference type="InterPro" id="IPR000742">
    <property type="entry name" value="EGF"/>
</dbReference>
<evidence type="ECO:0000259" key="13">
    <source>
        <dbReference type="PROSITE" id="PS01180"/>
    </source>
</evidence>
<evidence type="ECO:0000256" key="3">
    <source>
        <dbReference type="ARBA" id="ARBA00022692"/>
    </source>
</evidence>
<dbReference type="FunFam" id="2.10.25.10:FF:000240">
    <property type="entry name" value="Vitamin K-dependent protein S"/>
    <property type="match status" value="1"/>
</dbReference>
<keyword evidence="4" id="KW-0732">Signal</keyword>
<evidence type="ECO:0000256" key="12">
    <source>
        <dbReference type="PROSITE-ProRule" id="PRU00302"/>
    </source>
</evidence>
<dbReference type="InterPro" id="IPR000436">
    <property type="entry name" value="Sushi_SCR_CCP_dom"/>
</dbReference>
<feature type="domain" description="Sushi" evidence="16">
    <location>
        <begin position="761"/>
        <end position="819"/>
    </location>
</feature>
<keyword evidence="8" id="KW-0325">Glycoprotein</keyword>
<feature type="disulfide bond" evidence="11">
    <location>
        <begin position="250"/>
        <end position="265"/>
    </location>
</feature>
<dbReference type="SUPFAM" id="SSF57535">
    <property type="entry name" value="Complement control module/SCR domain"/>
    <property type="match status" value="5"/>
</dbReference>
<keyword evidence="19" id="KW-1185">Reference proteome</keyword>
<dbReference type="FunFam" id="4.10.400.10:FF:000065">
    <property type="entry name" value="Transmembrane protease serine 7"/>
    <property type="match status" value="1"/>
</dbReference>
<dbReference type="SMART" id="SM00179">
    <property type="entry name" value="EGF_CA"/>
    <property type="match status" value="2"/>
</dbReference>